<reference evidence="1 2" key="1">
    <citation type="submission" date="2016-02" db="EMBL/GenBank/DDBJ databases">
        <title>Genome analysis of coral dinoflagellate symbionts highlights evolutionary adaptations to a symbiotic lifestyle.</title>
        <authorList>
            <person name="Aranda M."/>
            <person name="Li Y."/>
            <person name="Liew Y.J."/>
            <person name="Baumgarten S."/>
            <person name="Simakov O."/>
            <person name="Wilson M."/>
            <person name="Piel J."/>
            <person name="Ashoor H."/>
            <person name="Bougouffa S."/>
            <person name="Bajic V.B."/>
            <person name="Ryu T."/>
            <person name="Ravasi T."/>
            <person name="Bayer T."/>
            <person name="Micklem G."/>
            <person name="Kim H."/>
            <person name="Bhak J."/>
            <person name="Lajeunesse T.C."/>
            <person name="Voolstra C.R."/>
        </authorList>
    </citation>
    <scope>NUCLEOTIDE SEQUENCE [LARGE SCALE GENOMIC DNA]</scope>
    <source>
        <strain evidence="1 2">CCMP2467</strain>
    </source>
</reference>
<dbReference type="Proteomes" id="UP000186817">
    <property type="component" value="Unassembled WGS sequence"/>
</dbReference>
<dbReference type="AlphaFoldDB" id="A0A1Q9DHD3"/>
<organism evidence="1 2">
    <name type="scientific">Symbiodinium microadriaticum</name>
    <name type="common">Dinoflagellate</name>
    <name type="synonym">Zooxanthella microadriatica</name>
    <dbReference type="NCBI Taxonomy" id="2951"/>
    <lineage>
        <taxon>Eukaryota</taxon>
        <taxon>Sar</taxon>
        <taxon>Alveolata</taxon>
        <taxon>Dinophyceae</taxon>
        <taxon>Suessiales</taxon>
        <taxon>Symbiodiniaceae</taxon>
        <taxon>Symbiodinium</taxon>
    </lineage>
</organism>
<evidence type="ECO:0000313" key="2">
    <source>
        <dbReference type="Proteomes" id="UP000186817"/>
    </source>
</evidence>
<sequence>MWLSRLSSHEDMSTGQSFARKFYFQSATFPTLDLGPLKRSLVKRQEYVSNFDHAFQARNIDLVRKHSSETKYQKSCCAQYMREAVHKLFRP</sequence>
<comment type="caution">
    <text evidence="1">The sequence shown here is derived from an EMBL/GenBank/DDBJ whole genome shotgun (WGS) entry which is preliminary data.</text>
</comment>
<dbReference type="EMBL" id="LSRX01000536">
    <property type="protein sequence ID" value="OLP94583.1"/>
    <property type="molecule type" value="Genomic_DNA"/>
</dbReference>
<name>A0A1Q9DHD3_SYMMI</name>
<gene>
    <name evidence="1" type="ORF">AK812_SmicGene23369</name>
</gene>
<evidence type="ECO:0000313" key="1">
    <source>
        <dbReference type="EMBL" id="OLP94583.1"/>
    </source>
</evidence>
<keyword evidence="2" id="KW-1185">Reference proteome</keyword>
<protein>
    <submittedName>
        <fullName evidence="1">Uncharacterized protein</fullName>
    </submittedName>
</protein>
<accession>A0A1Q9DHD3</accession>
<proteinExistence type="predicted"/>